<accession>A0A6V7Y5P0</accession>
<evidence type="ECO:0000313" key="3">
    <source>
        <dbReference type="Proteomes" id="UP000580250"/>
    </source>
</evidence>
<evidence type="ECO:0000313" key="2">
    <source>
        <dbReference type="EMBL" id="CAD2206983.1"/>
    </source>
</evidence>
<name>A0A6V7Y5P0_MELEN</name>
<proteinExistence type="predicted"/>
<feature type="transmembrane region" description="Helical" evidence="1">
    <location>
        <begin position="6"/>
        <end position="27"/>
    </location>
</feature>
<keyword evidence="1" id="KW-0812">Transmembrane</keyword>
<sequence>MFPAMKIAVMYTNILTIFRLHFLRNILKNTKKNIMNLSTKRISNMIRIAKVIF</sequence>
<reference evidence="2 3" key="1">
    <citation type="submission" date="2020-08" db="EMBL/GenBank/DDBJ databases">
        <authorList>
            <person name="Koutsovoulos G."/>
            <person name="Danchin GJ E."/>
        </authorList>
    </citation>
    <scope>NUCLEOTIDE SEQUENCE [LARGE SCALE GENOMIC DNA]</scope>
</reference>
<keyword evidence="1" id="KW-1133">Transmembrane helix</keyword>
<keyword evidence="1" id="KW-0472">Membrane</keyword>
<dbReference type="Proteomes" id="UP000580250">
    <property type="component" value="Unassembled WGS sequence"/>
</dbReference>
<evidence type="ECO:0000256" key="1">
    <source>
        <dbReference type="SAM" id="Phobius"/>
    </source>
</evidence>
<protein>
    <submittedName>
        <fullName evidence="2">Uncharacterized protein</fullName>
    </submittedName>
</protein>
<dbReference type="AlphaFoldDB" id="A0A6V7Y5P0"/>
<comment type="caution">
    <text evidence="2">The sequence shown here is derived from an EMBL/GenBank/DDBJ whole genome shotgun (WGS) entry which is preliminary data.</text>
</comment>
<gene>
    <name evidence="2" type="ORF">MENT_LOCUS60886</name>
</gene>
<dbReference type="EMBL" id="CAJEWN010003237">
    <property type="protein sequence ID" value="CAD2206983.1"/>
    <property type="molecule type" value="Genomic_DNA"/>
</dbReference>
<organism evidence="2 3">
    <name type="scientific">Meloidogyne enterolobii</name>
    <name type="common">Root-knot nematode worm</name>
    <name type="synonym">Meloidogyne mayaguensis</name>
    <dbReference type="NCBI Taxonomy" id="390850"/>
    <lineage>
        <taxon>Eukaryota</taxon>
        <taxon>Metazoa</taxon>
        <taxon>Ecdysozoa</taxon>
        <taxon>Nematoda</taxon>
        <taxon>Chromadorea</taxon>
        <taxon>Rhabditida</taxon>
        <taxon>Tylenchina</taxon>
        <taxon>Tylenchomorpha</taxon>
        <taxon>Tylenchoidea</taxon>
        <taxon>Meloidogynidae</taxon>
        <taxon>Meloidogyninae</taxon>
        <taxon>Meloidogyne</taxon>
    </lineage>
</organism>